<keyword evidence="3" id="KW-0547">Nucleotide-binding</keyword>
<dbReference type="InterPro" id="IPR039421">
    <property type="entry name" value="Type_1_exporter"/>
</dbReference>
<keyword evidence="4 10" id="KW-0067">ATP-binding</keyword>
<dbReference type="PROSITE" id="PS50929">
    <property type="entry name" value="ABC_TM1F"/>
    <property type="match status" value="1"/>
</dbReference>
<feature type="transmembrane region" description="Helical" evidence="7">
    <location>
        <begin position="12"/>
        <end position="34"/>
    </location>
</feature>
<dbReference type="PROSITE" id="PS00211">
    <property type="entry name" value="ABC_TRANSPORTER_1"/>
    <property type="match status" value="1"/>
</dbReference>
<dbReference type="Proteomes" id="UP001434337">
    <property type="component" value="Chromosome"/>
</dbReference>
<evidence type="ECO:0000256" key="1">
    <source>
        <dbReference type="ARBA" id="ARBA00004651"/>
    </source>
</evidence>
<comment type="subcellular location">
    <subcellularLocation>
        <location evidence="1">Cell membrane</location>
        <topology evidence="1">Multi-pass membrane protein</topology>
    </subcellularLocation>
</comment>
<dbReference type="RefSeq" id="WP_342372242.1">
    <property type="nucleotide sequence ID" value="NZ_CP115965.1"/>
</dbReference>
<feature type="transmembrane region" description="Helical" evidence="7">
    <location>
        <begin position="241"/>
        <end position="260"/>
    </location>
</feature>
<keyword evidence="11" id="KW-1185">Reference proteome</keyword>
<dbReference type="Pfam" id="PF00664">
    <property type="entry name" value="ABC_membrane"/>
    <property type="match status" value="1"/>
</dbReference>
<organism evidence="10 11">
    <name type="scientific">Propioniciclava soli</name>
    <dbReference type="NCBI Taxonomy" id="2775081"/>
    <lineage>
        <taxon>Bacteria</taxon>
        <taxon>Bacillati</taxon>
        <taxon>Actinomycetota</taxon>
        <taxon>Actinomycetes</taxon>
        <taxon>Propionibacteriales</taxon>
        <taxon>Propionibacteriaceae</taxon>
        <taxon>Propioniciclava</taxon>
    </lineage>
</organism>
<feature type="transmembrane region" description="Helical" evidence="7">
    <location>
        <begin position="280"/>
        <end position="299"/>
    </location>
</feature>
<sequence length="577" mass="62318">MLLSLLRTYLKPYIGAIALVVLFQLIATAAALYLPTLNARIIDEGVAVGDIPAIWNLGGTMLAVTFGQIVGQAAAVYFGARTAMNVGRDLRADIFSHVLSFSTREVNTFGAPSLITRTTNDVQQIQQLVMMTAFMIVQAPIMMVGGLIMALREDVGLSWLIAVAVGVLGIVIAVILMQALPLFRAMQVRIDALNRVLREQISGLRVIRAFVREEHEGERFASANRDLTDVSLRVGRRMLTLFPFVQLVMSASSVGVMWFGGLRVEAGEMQIGQLTAFLQYLTQILMSVMMSTMMLMIAPRAQVCAIRIREVLDTRSSVVPPANPVGDVIDHGAVDLDAVSFSYPGAEAPVLSDISFRVTPGTTTGIIGSTGSGKSTLVNLIPRLFDATAGTVRVDGVDVRELHPEVLWNAIGLVPQKPYLFTGTVASNLRYGNPEATDEELWHALEVAQARDFVEKMQGGLDAAIAQGGTNVSGGQRQRLSIARALVRRPDVYLFDDSFSALDVATDARLRAALASETADAAVVIVGQRIATIRDADQIVVLDHGRIDGIGTHDQLLATCPTYVEIVESQFKAEEVA</sequence>
<dbReference type="SMART" id="SM00382">
    <property type="entry name" value="AAA"/>
    <property type="match status" value="1"/>
</dbReference>
<dbReference type="EMBL" id="CP115965">
    <property type="protein sequence ID" value="WZW98108.1"/>
    <property type="molecule type" value="Genomic_DNA"/>
</dbReference>
<dbReference type="Gene3D" id="1.20.1560.10">
    <property type="entry name" value="ABC transporter type 1, transmembrane domain"/>
    <property type="match status" value="1"/>
</dbReference>
<feature type="domain" description="ABC transporter" evidence="8">
    <location>
        <begin position="334"/>
        <end position="569"/>
    </location>
</feature>
<reference evidence="10 11" key="1">
    <citation type="journal article" date="2023" name="Environ Microbiome">
        <title>A coral-associated actinobacterium mitigates coral bleaching under heat stress.</title>
        <authorList>
            <person name="Li J."/>
            <person name="Zou Y."/>
            <person name="Li Q."/>
            <person name="Zhang J."/>
            <person name="Bourne D.G."/>
            <person name="Lyu Y."/>
            <person name="Liu C."/>
            <person name="Zhang S."/>
        </authorList>
    </citation>
    <scope>NUCLEOTIDE SEQUENCE [LARGE SCALE GENOMIC DNA]</scope>
    <source>
        <strain evidence="10 11">SCSIO 13291</strain>
    </source>
</reference>
<evidence type="ECO:0000259" key="9">
    <source>
        <dbReference type="PROSITE" id="PS50929"/>
    </source>
</evidence>
<dbReference type="InterPro" id="IPR011527">
    <property type="entry name" value="ABC1_TM_dom"/>
</dbReference>
<keyword evidence="6 7" id="KW-0472">Membrane</keyword>
<proteinExistence type="predicted"/>
<dbReference type="InterPro" id="IPR027417">
    <property type="entry name" value="P-loop_NTPase"/>
</dbReference>
<gene>
    <name evidence="10" type="ORF">PCC79_14615</name>
</gene>
<dbReference type="PROSITE" id="PS50893">
    <property type="entry name" value="ABC_TRANSPORTER_2"/>
    <property type="match status" value="1"/>
</dbReference>
<dbReference type="InterPro" id="IPR003439">
    <property type="entry name" value="ABC_transporter-like_ATP-bd"/>
</dbReference>
<dbReference type="Gene3D" id="3.40.50.300">
    <property type="entry name" value="P-loop containing nucleotide triphosphate hydrolases"/>
    <property type="match status" value="1"/>
</dbReference>
<evidence type="ECO:0000259" key="8">
    <source>
        <dbReference type="PROSITE" id="PS50893"/>
    </source>
</evidence>
<dbReference type="InterPro" id="IPR017871">
    <property type="entry name" value="ABC_transporter-like_CS"/>
</dbReference>
<dbReference type="PANTHER" id="PTHR43394:SF1">
    <property type="entry name" value="ATP-BINDING CASSETTE SUB-FAMILY B MEMBER 10, MITOCHONDRIAL"/>
    <property type="match status" value="1"/>
</dbReference>
<feature type="domain" description="ABC transmembrane type-1" evidence="9">
    <location>
        <begin position="18"/>
        <end position="300"/>
    </location>
</feature>
<dbReference type="Pfam" id="PF00005">
    <property type="entry name" value="ABC_tran"/>
    <property type="match status" value="1"/>
</dbReference>
<keyword evidence="5 7" id="KW-1133">Transmembrane helix</keyword>
<dbReference type="SUPFAM" id="SSF52540">
    <property type="entry name" value="P-loop containing nucleoside triphosphate hydrolases"/>
    <property type="match status" value="1"/>
</dbReference>
<dbReference type="CDD" id="cd18548">
    <property type="entry name" value="ABC_6TM_Tm287_like"/>
    <property type="match status" value="1"/>
</dbReference>
<evidence type="ECO:0000256" key="7">
    <source>
        <dbReference type="SAM" id="Phobius"/>
    </source>
</evidence>
<dbReference type="SUPFAM" id="SSF90123">
    <property type="entry name" value="ABC transporter transmembrane region"/>
    <property type="match status" value="1"/>
</dbReference>
<evidence type="ECO:0000256" key="6">
    <source>
        <dbReference type="ARBA" id="ARBA00023136"/>
    </source>
</evidence>
<dbReference type="GO" id="GO:0005524">
    <property type="term" value="F:ATP binding"/>
    <property type="evidence" value="ECO:0007669"/>
    <property type="project" value="UniProtKB-KW"/>
</dbReference>
<name>A0ABZ3C5R8_9ACTN</name>
<evidence type="ECO:0000256" key="3">
    <source>
        <dbReference type="ARBA" id="ARBA00022741"/>
    </source>
</evidence>
<evidence type="ECO:0000256" key="5">
    <source>
        <dbReference type="ARBA" id="ARBA00022989"/>
    </source>
</evidence>
<feature type="transmembrane region" description="Helical" evidence="7">
    <location>
        <begin position="128"/>
        <end position="151"/>
    </location>
</feature>
<dbReference type="InterPro" id="IPR036640">
    <property type="entry name" value="ABC1_TM_sf"/>
</dbReference>
<dbReference type="PANTHER" id="PTHR43394">
    <property type="entry name" value="ATP-DEPENDENT PERMEASE MDL1, MITOCHONDRIAL"/>
    <property type="match status" value="1"/>
</dbReference>
<accession>A0ABZ3C5R8</accession>
<evidence type="ECO:0000256" key="2">
    <source>
        <dbReference type="ARBA" id="ARBA00022692"/>
    </source>
</evidence>
<feature type="transmembrane region" description="Helical" evidence="7">
    <location>
        <begin position="54"/>
        <end position="78"/>
    </location>
</feature>
<evidence type="ECO:0000313" key="10">
    <source>
        <dbReference type="EMBL" id="WZW98108.1"/>
    </source>
</evidence>
<keyword evidence="2 7" id="KW-0812">Transmembrane</keyword>
<protein>
    <submittedName>
        <fullName evidence="10">ABC transporter ATP-binding protein</fullName>
    </submittedName>
</protein>
<evidence type="ECO:0000313" key="11">
    <source>
        <dbReference type="Proteomes" id="UP001434337"/>
    </source>
</evidence>
<feature type="transmembrane region" description="Helical" evidence="7">
    <location>
        <begin position="157"/>
        <end position="180"/>
    </location>
</feature>
<dbReference type="InterPro" id="IPR003593">
    <property type="entry name" value="AAA+_ATPase"/>
</dbReference>
<evidence type="ECO:0000256" key="4">
    <source>
        <dbReference type="ARBA" id="ARBA00022840"/>
    </source>
</evidence>